<keyword evidence="1" id="KW-0175">Coiled coil</keyword>
<evidence type="ECO:0000313" key="3">
    <source>
        <dbReference type="EMBL" id="KAK8839480.1"/>
    </source>
</evidence>
<sequence>MSQVNRHINPIMPPIRANKYFVYKEKKYPIDFCLIKKYSNYFYLNRGKFKSIDNIELKPENYEISDEAISIFIACCQNEPFDINNTNVFPLYQLSIQYDVPVLKNVSLQYINDNQKTLIFQSISYKLKCQNSITNIDLSLEEDTIASNFFEYINDDQLISLPVPVLYKIINNQKLNINSMNLTNQGQFIEFLFKCLDKHRREASVLFLNLDIENERIEVLSRLISAYSDVFDFNFINSKFLSKSATFLLSELQKQRIEFNNKISELESDNQKQKEFFITAQTAFNDSKSDLLNSNRSLIEKIADLERRLTQVEGKLNEQALQLERYTKVKVDAIEIECDSKLLKPGSTVTLNAIVRPCCAFNDGVEWKIDEEVNGTVNVISMNKKALTLKCVMVKKVSVVATALDGSGVTARKDLKIEEPITKVPFNSGTSDRFNGIVRHILKDDTEASIAKGVIGVSASTVVNKSKSNQPICALLKRNEKGSDYCYFHSKENDSDAWLCLDFKDKKVNPSHYSLKSYPSGNYNIINWNIEGSNNGEKWEILDSQRDSSALTSSNAEVTFEMKNKPHNDEYYRYLRIHQTGQNNCNDYRMIISSIEYFGSIK</sequence>
<organism evidence="3 4">
    <name type="scientific">Tritrichomonas musculus</name>
    <dbReference type="NCBI Taxonomy" id="1915356"/>
    <lineage>
        <taxon>Eukaryota</taxon>
        <taxon>Metamonada</taxon>
        <taxon>Parabasalia</taxon>
        <taxon>Tritrichomonadida</taxon>
        <taxon>Tritrichomonadidae</taxon>
        <taxon>Tritrichomonas</taxon>
    </lineage>
</organism>
<dbReference type="Gene3D" id="2.60.40.1080">
    <property type="match status" value="1"/>
</dbReference>
<proteinExistence type="predicted"/>
<dbReference type="SUPFAM" id="SSF49785">
    <property type="entry name" value="Galactose-binding domain-like"/>
    <property type="match status" value="1"/>
</dbReference>
<dbReference type="InterPro" id="IPR000421">
    <property type="entry name" value="FA58C"/>
</dbReference>
<reference evidence="3 4" key="1">
    <citation type="submission" date="2024-04" db="EMBL/GenBank/DDBJ databases">
        <title>Tritrichomonas musculus Genome.</title>
        <authorList>
            <person name="Alves-Ferreira E."/>
            <person name="Grigg M."/>
            <person name="Lorenzi H."/>
            <person name="Galac M."/>
        </authorList>
    </citation>
    <scope>NUCLEOTIDE SEQUENCE [LARGE SCALE GENOMIC DNA]</scope>
    <source>
        <strain evidence="3 4">EAF2021</strain>
    </source>
</reference>
<accession>A0ABR2H1V8</accession>
<comment type="caution">
    <text evidence="3">The sequence shown here is derived from an EMBL/GenBank/DDBJ whole genome shotgun (WGS) entry which is preliminary data.</text>
</comment>
<feature type="coiled-coil region" evidence="1">
    <location>
        <begin position="249"/>
        <end position="322"/>
    </location>
</feature>
<keyword evidence="4" id="KW-1185">Reference proteome</keyword>
<evidence type="ECO:0000256" key="1">
    <source>
        <dbReference type="SAM" id="Coils"/>
    </source>
</evidence>
<dbReference type="Pfam" id="PF00754">
    <property type="entry name" value="F5_F8_type_C"/>
    <property type="match status" value="1"/>
</dbReference>
<dbReference type="InterPro" id="IPR008979">
    <property type="entry name" value="Galactose-bd-like_sf"/>
</dbReference>
<evidence type="ECO:0000259" key="2">
    <source>
        <dbReference type="PROSITE" id="PS50022"/>
    </source>
</evidence>
<gene>
    <name evidence="3" type="ORF">M9Y10_031835</name>
</gene>
<feature type="domain" description="F5/8 type C" evidence="2">
    <location>
        <begin position="443"/>
        <end position="600"/>
    </location>
</feature>
<dbReference type="PROSITE" id="PS50022">
    <property type="entry name" value="FA58C_3"/>
    <property type="match status" value="1"/>
</dbReference>
<dbReference type="Gene3D" id="2.60.120.260">
    <property type="entry name" value="Galactose-binding domain-like"/>
    <property type="match status" value="1"/>
</dbReference>
<name>A0ABR2H1V8_9EUKA</name>
<dbReference type="Proteomes" id="UP001470230">
    <property type="component" value="Unassembled WGS sequence"/>
</dbReference>
<protein>
    <recommendedName>
        <fullName evidence="2">F5/8 type C domain-containing protein</fullName>
    </recommendedName>
</protein>
<dbReference type="EMBL" id="JAPFFF010000051">
    <property type="protein sequence ID" value="KAK8839480.1"/>
    <property type="molecule type" value="Genomic_DNA"/>
</dbReference>
<evidence type="ECO:0000313" key="4">
    <source>
        <dbReference type="Proteomes" id="UP001470230"/>
    </source>
</evidence>